<dbReference type="Gene3D" id="3.40.50.300">
    <property type="entry name" value="P-loop containing nucleotide triphosphate hydrolases"/>
    <property type="match status" value="2"/>
</dbReference>
<feature type="coiled-coil region" evidence="4">
    <location>
        <begin position="629"/>
        <end position="680"/>
    </location>
</feature>
<dbReference type="Pfam" id="PF13476">
    <property type="entry name" value="AAA_23"/>
    <property type="match status" value="1"/>
</dbReference>
<dbReference type="EMBL" id="CP014859">
    <property type="protein sequence ID" value="AOS61676.1"/>
    <property type="molecule type" value="Genomic_DNA"/>
</dbReference>
<accession>A0AAC9HM26</accession>
<reference evidence="7" key="1">
    <citation type="submission" date="2016-03" db="EMBL/GenBank/DDBJ databases">
        <title>Complete genome sequence of the type strain Actinoalloteichus hymeniacidonis DSM 45092.</title>
        <authorList>
            <person name="Schaffert L."/>
            <person name="Albersmeier A."/>
            <person name="Winkler A."/>
            <person name="Kalinowski J."/>
            <person name="Zotchev S."/>
            <person name="Ruckert C."/>
        </authorList>
    </citation>
    <scope>NUCLEOTIDE SEQUENCE [LARGE SCALE GENOMIC DNA]</scope>
    <source>
        <strain evidence="7">HPA177(T) (DSM 45092(T))</strain>
    </source>
</reference>
<keyword evidence="4" id="KW-0175">Coiled coil</keyword>
<keyword evidence="7" id="KW-1185">Reference proteome</keyword>
<dbReference type="PANTHER" id="PTHR32114:SF2">
    <property type="entry name" value="ABC TRANSPORTER ABCH.3"/>
    <property type="match status" value="1"/>
</dbReference>
<sequence>MRLHRLAMTAFGPYRNTVQVDFDALGADGLFLLHGETGAGKTTLLDGVAYALFGQVPGARGQVRRLRCDQAPDTVATRVELEVTIQGHRLRIVRSPEFERRKKRGEGTTTVQAKVSLAWLGGVPDGYPDGLSRIDEVARTVSRLLGMTHQQFFQVVLLPQGEFARFLRADTDEREQLLEQLFGTQRFAETEKWFRERRTARFNDVQNARRGVEQLLARIAQAAGVEPPSVEQPTGRWVEELTRQAADQRQSAQEAVAATTDQRRRAEQTAVAGHRLATAIARRTELLARLARLDEQHETRLAWTAELAAARAAAPVAAENDERIRAEADLRHRRDRAEKTRHTAIAAVDESTASGDSALHRMLSSADLVAALGDADADIPADQSVVAADGGSEPDGTARRGLEKRVVVELREFAAARRESAGALTSLVDEAALQQPDRSRSVEMASTREKTEMALAESERRAEQLPVELAGVRTQLEESATAAAAVPGIRARRDELIELTASARELPGAEQRLAAAEAARASAVDAHQTARDLLLDLREQRLSGMAGELAGALVAGEPCAVCGSPEHPVPAEHAALVTDAQERAAVRAEQVASAEREASTAARQECLHARDALVTQLAGRSESTLSSALAETETELDAAEKLAAVHQRRTDQLAVLEAESAESQRRRAALQSELASIRSEEAHLNRVIAERSDRLTTAAGGYPDVAARRGALLRAAELVDELADRLSAVVEAIDRLAARRHRVAVVVTEAGFDDLADALESARDEASIGKLDEALRQADRDEAALRAELADPEVVAAENSTPPDLAALDSTADEARRAAEEAVARLRAAEAADSELADLLGRWTVAERELAPIEADYATLDALTDVVNGRGQNNRKMSLRSYVLAARLEEVAVAATRRLQRMSQGRYSFVHSDAAGSRGKRGGLWLDVIDDYSGRARSAKTLSGGESFLASLALALGLADVVAAETGGALLDTLFVDEGFGSLDADTLDLVMDTLDELRAGGRVVGLVSHVEELRQRIPTRLRVRRSRTGSTLEMEMA</sequence>
<evidence type="ECO:0000256" key="1">
    <source>
        <dbReference type="ARBA" id="ARBA00006930"/>
    </source>
</evidence>
<evidence type="ECO:0000259" key="5">
    <source>
        <dbReference type="Pfam" id="PF13476"/>
    </source>
</evidence>
<dbReference type="PANTHER" id="PTHR32114">
    <property type="entry name" value="ABC TRANSPORTER ABCH.3"/>
    <property type="match status" value="1"/>
</dbReference>
<dbReference type="GO" id="GO:0004527">
    <property type="term" value="F:exonuclease activity"/>
    <property type="evidence" value="ECO:0007669"/>
    <property type="project" value="UniProtKB-KW"/>
</dbReference>
<proteinExistence type="inferred from homology"/>
<dbReference type="AlphaFoldDB" id="A0AAC9HM26"/>
<comment type="subunit">
    <text evidence="2">Heterodimer of SbcC and SbcD.</text>
</comment>
<evidence type="ECO:0000313" key="6">
    <source>
        <dbReference type="EMBL" id="AOS61676.1"/>
    </source>
</evidence>
<dbReference type="KEGG" id="ahm:TL08_04230"/>
<name>A0AAC9HM26_9PSEU</name>
<dbReference type="SUPFAM" id="SSF52540">
    <property type="entry name" value="P-loop containing nucleoside triphosphate hydrolases"/>
    <property type="match status" value="1"/>
</dbReference>
<dbReference type="Proteomes" id="UP000095210">
    <property type="component" value="Chromosome"/>
</dbReference>
<dbReference type="Pfam" id="PF13558">
    <property type="entry name" value="SbcC_Walker_B"/>
    <property type="match status" value="1"/>
</dbReference>
<evidence type="ECO:0000313" key="7">
    <source>
        <dbReference type="Proteomes" id="UP000095210"/>
    </source>
</evidence>
<organism evidence="6 7">
    <name type="scientific">Actinoalloteichus hymeniacidonis</name>
    <dbReference type="NCBI Taxonomy" id="340345"/>
    <lineage>
        <taxon>Bacteria</taxon>
        <taxon>Bacillati</taxon>
        <taxon>Actinomycetota</taxon>
        <taxon>Actinomycetes</taxon>
        <taxon>Pseudonocardiales</taxon>
        <taxon>Pseudonocardiaceae</taxon>
        <taxon>Actinoalloteichus</taxon>
    </lineage>
</organism>
<protein>
    <recommendedName>
        <fullName evidence="3">Nuclease SbcCD subunit C</fullName>
    </recommendedName>
</protein>
<evidence type="ECO:0000256" key="4">
    <source>
        <dbReference type="SAM" id="Coils"/>
    </source>
</evidence>
<keyword evidence="6" id="KW-0378">Hydrolase</keyword>
<dbReference type="GO" id="GO:0006302">
    <property type="term" value="P:double-strand break repair"/>
    <property type="evidence" value="ECO:0007669"/>
    <property type="project" value="InterPro"/>
</dbReference>
<dbReference type="GO" id="GO:0016887">
    <property type="term" value="F:ATP hydrolysis activity"/>
    <property type="evidence" value="ECO:0007669"/>
    <property type="project" value="InterPro"/>
</dbReference>
<dbReference type="InterPro" id="IPR038729">
    <property type="entry name" value="Rad50/SbcC_AAA"/>
</dbReference>
<evidence type="ECO:0000256" key="2">
    <source>
        <dbReference type="ARBA" id="ARBA00011322"/>
    </source>
</evidence>
<dbReference type="RefSeq" id="WP_069846720.1">
    <property type="nucleotide sequence ID" value="NZ_CP014859.1"/>
</dbReference>
<evidence type="ECO:0000256" key="3">
    <source>
        <dbReference type="ARBA" id="ARBA00013368"/>
    </source>
</evidence>
<dbReference type="InterPro" id="IPR027417">
    <property type="entry name" value="P-loop_NTPase"/>
</dbReference>
<feature type="coiled-coil region" evidence="4">
    <location>
        <begin position="768"/>
        <end position="832"/>
    </location>
</feature>
<comment type="similarity">
    <text evidence="1">Belongs to the SMC family. SbcC subfamily.</text>
</comment>
<keyword evidence="6" id="KW-0540">Nuclease</keyword>
<keyword evidence="6" id="KW-0269">Exonuclease</keyword>
<feature type="domain" description="Rad50/SbcC-type AAA" evidence="5">
    <location>
        <begin position="5"/>
        <end position="221"/>
    </location>
</feature>
<gene>
    <name evidence="6" type="ORF">TL08_04230</name>
</gene>
<feature type="coiled-coil region" evidence="4">
    <location>
        <begin position="238"/>
        <end position="296"/>
    </location>
</feature>